<dbReference type="EMBL" id="GBXM01044090">
    <property type="protein sequence ID" value="JAH64487.1"/>
    <property type="molecule type" value="Transcribed_RNA"/>
</dbReference>
<sequence length="59" mass="6566">MSGSNLIELVFLQQADTSARSLQGKIVYFLTQDMHLELDLSYFFTLSLGVNTVAVGRLL</sequence>
<name>A0A0E9UFK0_ANGAN</name>
<organism evidence="1">
    <name type="scientific">Anguilla anguilla</name>
    <name type="common">European freshwater eel</name>
    <name type="synonym">Muraena anguilla</name>
    <dbReference type="NCBI Taxonomy" id="7936"/>
    <lineage>
        <taxon>Eukaryota</taxon>
        <taxon>Metazoa</taxon>
        <taxon>Chordata</taxon>
        <taxon>Craniata</taxon>
        <taxon>Vertebrata</taxon>
        <taxon>Euteleostomi</taxon>
        <taxon>Actinopterygii</taxon>
        <taxon>Neopterygii</taxon>
        <taxon>Teleostei</taxon>
        <taxon>Anguilliformes</taxon>
        <taxon>Anguillidae</taxon>
        <taxon>Anguilla</taxon>
    </lineage>
</organism>
<accession>A0A0E9UFK0</accession>
<reference evidence="1" key="2">
    <citation type="journal article" date="2015" name="Fish Shellfish Immunol.">
        <title>Early steps in the European eel (Anguilla anguilla)-Vibrio vulnificus interaction in the gills: Role of the RtxA13 toxin.</title>
        <authorList>
            <person name="Callol A."/>
            <person name="Pajuelo D."/>
            <person name="Ebbesson L."/>
            <person name="Teles M."/>
            <person name="MacKenzie S."/>
            <person name="Amaro C."/>
        </authorList>
    </citation>
    <scope>NUCLEOTIDE SEQUENCE</scope>
</reference>
<dbReference type="AlphaFoldDB" id="A0A0E9UFK0"/>
<protein>
    <submittedName>
        <fullName evidence="1">Uncharacterized protein</fullName>
    </submittedName>
</protein>
<reference evidence="1" key="1">
    <citation type="submission" date="2014-11" db="EMBL/GenBank/DDBJ databases">
        <authorList>
            <person name="Amaro Gonzalez C."/>
        </authorList>
    </citation>
    <scope>NUCLEOTIDE SEQUENCE</scope>
</reference>
<proteinExistence type="predicted"/>
<evidence type="ECO:0000313" key="1">
    <source>
        <dbReference type="EMBL" id="JAH64487.1"/>
    </source>
</evidence>